<dbReference type="EMBL" id="VSSQ01031795">
    <property type="protein sequence ID" value="MPM82835.1"/>
    <property type="molecule type" value="Genomic_DNA"/>
</dbReference>
<protein>
    <submittedName>
        <fullName evidence="3">Deoxyuridine 5'-triphosphate nucleotidohydrolase</fullName>
        <ecNumber evidence="3">3.6.1.23</ecNumber>
    </submittedName>
</protein>
<evidence type="ECO:0000256" key="1">
    <source>
        <dbReference type="ARBA" id="ARBA00022801"/>
    </source>
</evidence>
<comment type="caution">
    <text evidence="3">The sequence shown here is derived from an EMBL/GenBank/DDBJ whole genome shotgun (WGS) entry which is preliminary data.</text>
</comment>
<sequence>MQDTEYLGVHLRSSIAMKMCLTMINNQGIIDSDYYNNEDNEGHIKLLIYNLNDHDVGLNKGERVAQGIFYHFLLADDDVESQKETRSGGFGSTK</sequence>
<dbReference type="Pfam" id="PF00692">
    <property type="entry name" value="dUTPase"/>
    <property type="match status" value="1"/>
</dbReference>
<dbReference type="SUPFAM" id="SSF51283">
    <property type="entry name" value="dUTPase-like"/>
    <property type="match status" value="1"/>
</dbReference>
<dbReference type="CDD" id="cd07557">
    <property type="entry name" value="trimeric_dUTPase"/>
    <property type="match status" value="1"/>
</dbReference>
<dbReference type="Gene3D" id="2.70.40.10">
    <property type="match status" value="1"/>
</dbReference>
<name>A0A645D138_9ZZZZ</name>
<organism evidence="3">
    <name type="scientific">bioreactor metagenome</name>
    <dbReference type="NCBI Taxonomy" id="1076179"/>
    <lineage>
        <taxon>unclassified sequences</taxon>
        <taxon>metagenomes</taxon>
        <taxon>ecological metagenomes</taxon>
    </lineage>
</organism>
<dbReference type="AlphaFoldDB" id="A0A645D138"/>
<gene>
    <name evidence="3" type="primary">dut_27</name>
    <name evidence="3" type="ORF">SDC9_129897</name>
</gene>
<evidence type="ECO:0000259" key="2">
    <source>
        <dbReference type="Pfam" id="PF00692"/>
    </source>
</evidence>
<feature type="domain" description="dUTPase-like" evidence="2">
    <location>
        <begin position="12"/>
        <end position="93"/>
    </location>
</feature>
<keyword evidence="1 3" id="KW-0378">Hydrolase</keyword>
<accession>A0A645D138</accession>
<dbReference type="InterPro" id="IPR029054">
    <property type="entry name" value="dUTPase-like"/>
</dbReference>
<reference evidence="3" key="1">
    <citation type="submission" date="2019-08" db="EMBL/GenBank/DDBJ databases">
        <authorList>
            <person name="Kucharzyk K."/>
            <person name="Murdoch R.W."/>
            <person name="Higgins S."/>
            <person name="Loffler F."/>
        </authorList>
    </citation>
    <scope>NUCLEOTIDE SEQUENCE</scope>
</reference>
<dbReference type="InterPro" id="IPR036157">
    <property type="entry name" value="dUTPase-like_sf"/>
</dbReference>
<proteinExistence type="predicted"/>
<dbReference type="InterPro" id="IPR033704">
    <property type="entry name" value="dUTPase_trimeric"/>
</dbReference>
<dbReference type="EC" id="3.6.1.23" evidence="3"/>
<dbReference type="GO" id="GO:0004170">
    <property type="term" value="F:dUTP diphosphatase activity"/>
    <property type="evidence" value="ECO:0007669"/>
    <property type="project" value="UniProtKB-EC"/>
</dbReference>
<evidence type="ECO:0000313" key="3">
    <source>
        <dbReference type="EMBL" id="MPM82835.1"/>
    </source>
</evidence>